<dbReference type="Pfam" id="PF03588">
    <property type="entry name" value="Leu_Phe_trans"/>
    <property type="match status" value="1"/>
</dbReference>
<dbReference type="Proteomes" id="UP000632498">
    <property type="component" value="Unassembled WGS sequence"/>
</dbReference>
<dbReference type="EC" id="2.3.2.6" evidence="4"/>
<name>A0A917C0R8_9PROT</name>
<dbReference type="PANTHER" id="PTHR30098">
    <property type="entry name" value="LEUCYL/PHENYLALANYL-TRNA--PROTEIN TRANSFERASE"/>
    <property type="match status" value="1"/>
</dbReference>
<protein>
    <recommendedName>
        <fullName evidence="4">Leucyl/phenylalanyl-tRNA--protein transferase</fullName>
        <ecNumber evidence="4">2.3.2.6</ecNumber>
    </recommendedName>
    <alternativeName>
        <fullName evidence="4">L/F-transferase</fullName>
    </alternativeName>
    <alternativeName>
        <fullName evidence="4">Leucyltransferase</fullName>
    </alternativeName>
    <alternativeName>
        <fullName evidence="4">Phenyalanyltransferase</fullName>
    </alternativeName>
</protein>
<dbReference type="SUPFAM" id="SSF55729">
    <property type="entry name" value="Acyl-CoA N-acyltransferases (Nat)"/>
    <property type="match status" value="1"/>
</dbReference>
<comment type="catalytic activity">
    <reaction evidence="4">
        <text>L-phenylalanyl-tRNA(Phe) + an N-terminal L-alpha-aminoacyl-[protein] = an N-terminal L-phenylalanyl-L-alpha-aminoacyl-[protein] + tRNA(Phe)</text>
        <dbReference type="Rhea" id="RHEA:43632"/>
        <dbReference type="Rhea" id="RHEA-COMP:9668"/>
        <dbReference type="Rhea" id="RHEA-COMP:9699"/>
        <dbReference type="Rhea" id="RHEA-COMP:10636"/>
        <dbReference type="Rhea" id="RHEA-COMP:10637"/>
        <dbReference type="ChEBI" id="CHEBI:78442"/>
        <dbReference type="ChEBI" id="CHEBI:78531"/>
        <dbReference type="ChEBI" id="CHEBI:78597"/>
        <dbReference type="ChEBI" id="CHEBI:83561"/>
        <dbReference type="EC" id="2.3.2.6"/>
    </reaction>
</comment>
<evidence type="ECO:0000256" key="3">
    <source>
        <dbReference type="ARBA" id="ARBA00023315"/>
    </source>
</evidence>
<comment type="subcellular location">
    <subcellularLocation>
        <location evidence="4">Cytoplasm</location>
    </subcellularLocation>
</comment>
<comment type="catalytic activity">
    <reaction evidence="4">
        <text>N-terminal L-lysyl-[protein] + L-leucyl-tRNA(Leu) = N-terminal L-leucyl-L-lysyl-[protein] + tRNA(Leu) + H(+)</text>
        <dbReference type="Rhea" id="RHEA:12340"/>
        <dbReference type="Rhea" id="RHEA-COMP:9613"/>
        <dbReference type="Rhea" id="RHEA-COMP:9622"/>
        <dbReference type="Rhea" id="RHEA-COMP:12670"/>
        <dbReference type="Rhea" id="RHEA-COMP:12671"/>
        <dbReference type="ChEBI" id="CHEBI:15378"/>
        <dbReference type="ChEBI" id="CHEBI:65249"/>
        <dbReference type="ChEBI" id="CHEBI:78442"/>
        <dbReference type="ChEBI" id="CHEBI:78494"/>
        <dbReference type="ChEBI" id="CHEBI:133043"/>
        <dbReference type="EC" id="2.3.2.6"/>
    </reaction>
</comment>
<dbReference type="GO" id="GO:0008914">
    <property type="term" value="F:leucyl-tRNA--protein transferase activity"/>
    <property type="evidence" value="ECO:0007669"/>
    <property type="project" value="UniProtKB-UniRule"/>
</dbReference>
<gene>
    <name evidence="4 5" type="primary">aat</name>
    <name evidence="5" type="ORF">GCM10011332_17970</name>
</gene>
<organism evidence="5 6">
    <name type="scientific">Terasakiella brassicae</name>
    <dbReference type="NCBI Taxonomy" id="1634917"/>
    <lineage>
        <taxon>Bacteria</taxon>
        <taxon>Pseudomonadati</taxon>
        <taxon>Pseudomonadota</taxon>
        <taxon>Alphaproteobacteria</taxon>
        <taxon>Rhodospirillales</taxon>
        <taxon>Terasakiellaceae</taxon>
        <taxon>Terasakiella</taxon>
    </lineage>
</organism>
<keyword evidence="6" id="KW-1185">Reference proteome</keyword>
<sequence length="226" mass="25802">MDRSERYVITAETLLRAYAAGVFPMAETRKSRDLFWVDPEMRGIFPLDGLKISRSLRKILRQGKFKVTCDTAFDKVMEKCAESTEDRPDTWMNEDIFRLYNELFRMNCAHSIECWQDGELVGGLYGVSLGAAFFGESMFSRCSNASKVALVHLVARLRLSGYQLLDSQFITDHLASMGAIEVPRQSYHLMLDEAMQTISAFYSDPTETELSEELEAMFLQSRTHTS</sequence>
<dbReference type="InterPro" id="IPR004616">
    <property type="entry name" value="Leu/Phe-tRNA_Trfase"/>
</dbReference>
<dbReference type="PANTHER" id="PTHR30098:SF2">
    <property type="entry name" value="LEUCYL_PHENYLALANYL-TRNA--PROTEIN TRANSFERASE"/>
    <property type="match status" value="1"/>
</dbReference>
<keyword evidence="3 4" id="KW-0012">Acyltransferase</keyword>
<dbReference type="GO" id="GO:0005737">
    <property type="term" value="C:cytoplasm"/>
    <property type="evidence" value="ECO:0007669"/>
    <property type="project" value="UniProtKB-SubCell"/>
</dbReference>
<evidence type="ECO:0000256" key="4">
    <source>
        <dbReference type="HAMAP-Rule" id="MF_00688"/>
    </source>
</evidence>
<dbReference type="GO" id="GO:0030163">
    <property type="term" value="P:protein catabolic process"/>
    <property type="evidence" value="ECO:0007669"/>
    <property type="project" value="UniProtKB-UniRule"/>
</dbReference>
<evidence type="ECO:0000313" key="5">
    <source>
        <dbReference type="EMBL" id="GGF64307.1"/>
    </source>
</evidence>
<keyword evidence="2 4" id="KW-0808">Transferase</keyword>
<evidence type="ECO:0000256" key="1">
    <source>
        <dbReference type="ARBA" id="ARBA00022490"/>
    </source>
</evidence>
<proteinExistence type="inferred from homology"/>
<dbReference type="Gene3D" id="3.40.630.70">
    <property type="entry name" value="Leucyl/phenylalanyl-tRNA-protein transferase, C-terminal domain"/>
    <property type="match status" value="1"/>
</dbReference>
<keyword evidence="1 4" id="KW-0963">Cytoplasm</keyword>
<dbReference type="NCBIfam" id="TIGR00667">
    <property type="entry name" value="aat"/>
    <property type="match status" value="1"/>
</dbReference>
<evidence type="ECO:0000313" key="6">
    <source>
        <dbReference type="Proteomes" id="UP000632498"/>
    </source>
</evidence>
<dbReference type="HAMAP" id="MF_00688">
    <property type="entry name" value="Leu_Phe_trans"/>
    <property type="match status" value="1"/>
</dbReference>
<dbReference type="InterPro" id="IPR016181">
    <property type="entry name" value="Acyl_CoA_acyltransferase"/>
</dbReference>
<dbReference type="EMBL" id="BMHV01000011">
    <property type="protein sequence ID" value="GGF64307.1"/>
    <property type="molecule type" value="Genomic_DNA"/>
</dbReference>
<comment type="catalytic activity">
    <reaction evidence="4">
        <text>N-terminal L-arginyl-[protein] + L-leucyl-tRNA(Leu) = N-terminal L-leucyl-L-arginyl-[protein] + tRNA(Leu) + H(+)</text>
        <dbReference type="Rhea" id="RHEA:50416"/>
        <dbReference type="Rhea" id="RHEA-COMP:9613"/>
        <dbReference type="Rhea" id="RHEA-COMP:9622"/>
        <dbReference type="Rhea" id="RHEA-COMP:12672"/>
        <dbReference type="Rhea" id="RHEA-COMP:12673"/>
        <dbReference type="ChEBI" id="CHEBI:15378"/>
        <dbReference type="ChEBI" id="CHEBI:64719"/>
        <dbReference type="ChEBI" id="CHEBI:78442"/>
        <dbReference type="ChEBI" id="CHEBI:78494"/>
        <dbReference type="ChEBI" id="CHEBI:133044"/>
        <dbReference type="EC" id="2.3.2.6"/>
    </reaction>
</comment>
<comment type="function">
    <text evidence="4">Functions in the N-end rule pathway of protein degradation where it conjugates Leu, Phe and, less efficiently, Met from aminoacyl-tRNAs to the N-termini of proteins containing an N-terminal arginine or lysine.</text>
</comment>
<comment type="caution">
    <text evidence="5">The sequence shown here is derived from an EMBL/GenBank/DDBJ whole genome shotgun (WGS) entry which is preliminary data.</text>
</comment>
<reference evidence="5" key="1">
    <citation type="journal article" date="2014" name="Int. J. Syst. Evol. Microbiol.">
        <title>Complete genome sequence of Corynebacterium casei LMG S-19264T (=DSM 44701T), isolated from a smear-ripened cheese.</title>
        <authorList>
            <consortium name="US DOE Joint Genome Institute (JGI-PGF)"/>
            <person name="Walter F."/>
            <person name="Albersmeier A."/>
            <person name="Kalinowski J."/>
            <person name="Ruckert C."/>
        </authorList>
    </citation>
    <scope>NUCLEOTIDE SEQUENCE</scope>
    <source>
        <strain evidence="5">CGMCC 1.15254</strain>
    </source>
</reference>
<dbReference type="InterPro" id="IPR042203">
    <property type="entry name" value="Leu/Phe-tRNA_Trfase_C"/>
</dbReference>
<reference evidence="5" key="2">
    <citation type="submission" date="2020-09" db="EMBL/GenBank/DDBJ databases">
        <authorList>
            <person name="Sun Q."/>
            <person name="Zhou Y."/>
        </authorList>
    </citation>
    <scope>NUCLEOTIDE SEQUENCE</scope>
    <source>
        <strain evidence="5">CGMCC 1.15254</strain>
    </source>
</reference>
<accession>A0A917C0R8</accession>
<evidence type="ECO:0000256" key="2">
    <source>
        <dbReference type="ARBA" id="ARBA00022679"/>
    </source>
</evidence>
<dbReference type="FunFam" id="3.40.630.70:FF:000001">
    <property type="entry name" value="Leucyl/phenylalanyl-tRNA--protein transferase"/>
    <property type="match status" value="1"/>
</dbReference>
<dbReference type="RefSeq" id="WP_188664029.1">
    <property type="nucleotide sequence ID" value="NZ_BMHV01000011.1"/>
</dbReference>
<dbReference type="AlphaFoldDB" id="A0A917C0R8"/>
<comment type="similarity">
    <text evidence="4">Belongs to the L/F-transferase family.</text>
</comment>